<dbReference type="InterPro" id="IPR028904">
    <property type="entry name" value="Tox-REase-5_dom"/>
</dbReference>
<sequence>MNRSDANGHITCNTQECHTDWWDSVVSGANFWAKALTDFKNGNVLGGIVNSAAMVADDVLTVTGFKLAQAAVVAAEKTVVSIAARGAVADAAAEEIAKKAALGPGKFMPVTESMSGDAAAYQLRAAGTPAGQAYVVNGTKFDGFSKGTLLEAKSSHSQFVKNGAFEPWFNAPAG</sequence>
<proteinExistence type="predicted"/>
<dbReference type="AlphaFoldDB" id="A0A933L570"/>
<dbReference type="EMBL" id="JACRAF010000069">
    <property type="protein sequence ID" value="MBI4924148.1"/>
    <property type="molecule type" value="Genomic_DNA"/>
</dbReference>
<reference evidence="2" key="1">
    <citation type="submission" date="2020-07" db="EMBL/GenBank/DDBJ databases">
        <title>Huge and variable diversity of episymbiotic CPR bacteria and DPANN archaea in groundwater ecosystems.</title>
        <authorList>
            <person name="He C.Y."/>
            <person name="Keren R."/>
            <person name="Whittaker M."/>
            <person name="Farag I.F."/>
            <person name="Doudna J."/>
            <person name="Cate J.H.D."/>
            <person name="Banfield J.F."/>
        </authorList>
    </citation>
    <scope>NUCLEOTIDE SEQUENCE</scope>
    <source>
        <strain evidence="2">NC_groundwater_1586_Pr3_B-0.1um_66_15</strain>
    </source>
</reference>
<organism evidence="2 3">
    <name type="scientific">Devosia nanyangense</name>
    <dbReference type="NCBI Taxonomy" id="1228055"/>
    <lineage>
        <taxon>Bacteria</taxon>
        <taxon>Pseudomonadati</taxon>
        <taxon>Pseudomonadota</taxon>
        <taxon>Alphaproteobacteria</taxon>
        <taxon>Hyphomicrobiales</taxon>
        <taxon>Devosiaceae</taxon>
        <taxon>Devosia</taxon>
    </lineage>
</organism>
<evidence type="ECO:0000313" key="3">
    <source>
        <dbReference type="Proteomes" id="UP000782610"/>
    </source>
</evidence>
<name>A0A933L570_9HYPH</name>
<protein>
    <recommendedName>
        <fullName evidence="1">Tox-REase-5 domain-containing protein</fullName>
    </recommendedName>
</protein>
<comment type="caution">
    <text evidence="2">The sequence shown here is derived from an EMBL/GenBank/DDBJ whole genome shotgun (WGS) entry which is preliminary data.</text>
</comment>
<dbReference type="Proteomes" id="UP000782610">
    <property type="component" value="Unassembled WGS sequence"/>
</dbReference>
<gene>
    <name evidence="2" type="ORF">HY834_20625</name>
</gene>
<dbReference type="Pfam" id="PF15648">
    <property type="entry name" value="Tox-REase-5"/>
    <property type="match status" value="1"/>
</dbReference>
<feature type="domain" description="Tox-REase-5" evidence="1">
    <location>
        <begin position="119"/>
        <end position="164"/>
    </location>
</feature>
<evidence type="ECO:0000259" key="1">
    <source>
        <dbReference type="Pfam" id="PF15648"/>
    </source>
</evidence>
<evidence type="ECO:0000313" key="2">
    <source>
        <dbReference type="EMBL" id="MBI4924148.1"/>
    </source>
</evidence>
<accession>A0A933L570</accession>